<dbReference type="GO" id="GO:0006825">
    <property type="term" value="P:copper ion transport"/>
    <property type="evidence" value="ECO:0007669"/>
    <property type="project" value="InterPro"/>
</dbReference>
<keyword evidence="10" id="KW-0186">Copper</keyword>
<keyword evidence="13" id="KW-1185">Reference proteome</keyword>
<keyword evidence="7 9" id="KW-0408">Iron</keyword>
<dbReference type="AlphaFoldDB" id="A0A4S3KAA3"/>
<feature type="transmembrane region" description="Helical" evidence="10">
    <location>
        <begin position="325"/>
        <end position="345"/>
    </location>
</feature>
<dbReference type="InterPro" id="IPR008457">
    <property type="entry name" value="Cu-R_CopD_dom"/>
</dbReference>
<evidence type="ECO:0000256" key="3">
    <source>
        <dbReference type="ARBA" id="ARBA00022617"/>
    </source>
</evidence>
<evidence type="ECO:0000256" key="9">
    <source>
        <dbReference type="PROSITE-ProRule" id="PRU00433"/>
    </source>
</evidence>
<feature type="transmembrane region" description="Helical" evidence="10">
    <location>
        <begin position="284"/>
        <end position="305"/>
    </location>
</feature>
<dbReference type="GO" id="GO:0046688">
    <property type="term" value="P:response to copper ion"/>
    <property type="evidence" value="ECO:0007669"/>
    <property type="project" value="UniProtKB-UniRule"/>
</dbReference>
<dbReference type="GO" id="GO:0009055">
    <property type="term" value="F:electron transfer activity"/>
    <property type="evidence" value="ECO:0007669"/>
    <property type="project" value="InterPro"/>
</dbReference>
<evidence type="ECO:0000256" key="4">
    <source>
        <dbReference type="ARBA" id="ARBA00022692"/>
    </source>
</evidence>
<organism evidence="12 13">
    <name type="scientific">Panacagrimonas perspica</name>
    <dbReference type="NCBI Taxonomy" id="381431"/>
    <lineage>
        <taxon>Bacteria</taxon>
        <taxon>Pseudomonadati</taxon>
        <taxon>Pseudomonadota</taxon>
        <taxon>Gammaproteobacteria</taxon>
        <taxon>Nevskiales</taxon>
        <taxon>Nevskiaceae</taxon>
        <taxon>Panacagrimonas</taxon>
    </lineage>
</organism>
<evidence type="ECO:0000313" key="13">
    <source>
        <dbReference type="Proteomes" id="UP000295341"/>
    </source>
</evidence>
<comment type="subcellular location">
    <subcellularLocation>
        <location evidence="10">Cell inner membrane</location>
        <topology evidence="10">Multi-pass membrane protein</topology>
    </subcellularLocation>
    <subcellularLocation>
        <location evidence="1">Cell membrane</location>
        <topology evidence="1">Multi-pass membrane protein</topology>
    </subcellularLocation>
</comment>
<evidence type="ECO:0000313" key="12">
    <source>
        <dbReference type="EMBL" id="TDU32322.1"/>
    </source>
</evidence>
<keyword evidence="6 10" id="KW-1133">Transmembrane helix</keyword>
<dbReference type="InterPro" id="IPR036909">
    <property type="entry name" value="Cyt_c-like_dom_sf"/>
</dbReference>
<accession>A0A4S3KAA3</accession>
<dbReference type="Pfam" id="PF00034">
    <property type="entry name" value="Cytochrom_C"/>
    <property type="match status" value="1"/>
</dbReference>
<feature type="transmembrane region" description="Helical" evidence="10">
    <location>
        <begin position="119"/>
        <end position="139"/>
    </location>
</feature>
<sequence>MIEAYAAGARALAVLASAHLIGVTLFLLRAGPLPAGEEPRAWDRGLRRTLPIAALLLCLALLAVLHAQACGVAGGWASPDLMAQLARDTAYGHWWCLRALGAMAVLFIACVATATPAPLLRAAALVGTSFAAATTIALAPLTGHAAGTEQAAWLVPLHMAHLLALSAWLGALPAWIGLARRAAHEPDARIRDFVARALERFSRLAMACMAVIVGTGVVLAFQFIDDQGDLLGTRYGLLLCAKLVVLVFVLRIADAVRRRVLPRLRTAEASDAFAAGATSVRLEWWLALGLLGLGATLAQTVPAIHDQPSWWMPVRLSFEAGWADPATRVAIWLGAALIVFAAALIAPMRRSRPLRMAVSVIGVAGVATALWGLSVSAFPDTFLRPPVPYLSLSIDQGRRAFEANCTACHGSGGLGDGALGKTMRKPPANLSEPHTALHTPGDMYWWFTHGMPAGPMPGFAGVLDDEQRWDLVNFLRVFSQGFQARVLGPRVVPGKPWLGAPDFYYQTGDGSSAQFKDLRGRSPALVVFDVAEDPLSVARLEALRNAADASFTLIVPRSEDVWQAYQFLTRTLADRGASDRVGMPRRHVEFLIDRFGYIRARWIPSDEAVPWTASFDVKAEVARLASEPQILPPPDLHLH</sequence>
<feature type="transmembrane region" description="Helical" evidence="10">
    <location>
        <begin position="52"/>
        <end position="77"/>
    </location>
</feature>
<reference evidence="12 13" key="1">
    <citation type="submission" date="2019-03" db="EMBL/GenBank/DDBJ databases">
        <title>Genomic Encyclopedia of Type Strains, Phase IV (KMG-IV): sequencing the most valuable type-strain genomes for metagenomic binning, comparative biology and taxonomic classification.</title>
        <authorList>
            <person name="Goeker M."/>
        </authorList>
    </citation>
    <scope>NUCLEOTIDE SEQUENCE [LARGE SCALE GENOMIC DNA]</scope>
    <source>
        <strain evidence="12 13">DSM 26377</strain>
    </source>
</reference>
<dbReference type="Pfam" id="PF05425">
    <property type="entry name" value="CopD"/>
    <property type="match status" value="1"/>
</dbReference>
<evidence type="ECO:0000256" key="2">
    <source>
        <dbReference type="ARBA" id="ARBA00022475"/>
    </source>
</evidence>
<proteinExistence type="inferred from homology"/>
<evidence type="ECO:0000256" key="8">
    <source>
        <dbReference type="ARBA" id="ARBA00023136"/>
    </source>
</evidence>
<name>A0A4S3KAA3_9GAMM</name>
<feature type="transmembrane region" description="Helical" evidence="10">
    <location>
        <begin position="201"/>
        <end position="223"/>
    </location>
</feature>
<dbReference type="RefSeq" id="WP_133880832.1">
    <property type="nucleotide sequence ID" value="NZ_MWIN01000001.1"/>
</dbReference>
<evidence type="ECO:0000256" key="1">
    <source>
        <dbReference type="ARBA" id="ARBA00004651"/>
    </source>
</evidence>
<feature type="transmembrane region" description="Helical" evidence="10">
    <location>
        <begin position="357"/>
        <end position="378"/>
    </location>
</feature>
<feature type="transmembrane region" description="Helical" evidence="10">
    <location>
        <begin position="235"/>
        <end position="253"/>
    </location>
</feature>
<keyword evidence="3 9" id="KW-0349">Heme</keyword>
<dbReference type="EMBL" id="SOBT01000008">
    <property type="protein sequence ID" value="TDU32322.1"/>
    <property type="molecule type" value="Genomic_DNA"/>
</dbReference>
<keyword evidence="5 9" id="KW-0479">Metal-binding</keyword>
<comment type="similarity">
    <text evidence="10">Belongs to the CopD family.</text>
</comment>
<dbReference type="PANTHER" id="PTHR34820:SF4">
    <property type="entry name" value="INNER MEMBRANE PROTEIN YEBZ"/>
    <property type="match status" value="1"/>
</dbReference>
<feature type="transmembrane region" description="Helical" evidence="10">
    <location>
        <begin position="159"/>
        <end position="180"/>
    </location>
</feature>
<dbReference type="GO" id="GO:0020037">
    <property type="term" value="F:heme binding"/>
    <property type="evidence" value="ECO:0007669"/>
    <property type="project" value="InterPro"/>
</dbReference>
<dbReference type="GO" id="GO:0046872">
    <property type="term" value="F:metal ion binding"/>
    <property type="evidence" value="ECO:0007669"/>
    <property type="project" value="UniProtKB-KW"/>
</dbReference>
<comment type="caution">
    <text evidence="10">Lacks conserved residue(s) required for the propagation of feature annotation.</text>
</comment>
<keyword evidence="2 10" id="KW-1003">Cell membrane</keyword>
<evidence type="ECO:0000256" key="10">
    <source>
        <dbReference type="RuleBase" id="RU369037"/>
    </source>
</evidence>
<evidence type="ECO:0000256" key="5">
    <source>
        <dbReference type="ARBA" id="ARBA00022723"/>
    </source>
</evidence>
<protein>
    <recommendedName>
        <fullName evidence="10">Copper resistance protein D</fullName>
    </recommendedName>
</protein>
<keyword evidence="4 10" id="KW-0812">Transmembrane</keyword>
<comment type="caution">
    <text evidence="12">The sequence shown here is derived from an EMBL/GenBank/DDBJ whole genome shotgun (WGS) entry which is preliminary data.</text>
</comment>
<dbReference type="OrthoDB" id="9811281at2"/>
<evidence type="ECO:0000256" key="7">
    <source>
        <dbReference type="ARBA" id="ARBA00023004"/>
    </source>
</evidence>
<dbReference type="PROSITE" id="PS51007">
    <property type="entry name" value="CYTC"/>
    <property type="match status" value="1"/>
</dbReference>
<dbReference type="SUPFAM" id="SSF52833">
    <property type="entry name" value="Thioredoxin-like"/>
    <property type="match status" value="1"/>
</dbReference>
<feature type="transmembrane region" description="Helical" evidence="10">
    <location>
        <begin position="12"/>
        <end position="31"/>
    </location>
</feature>
<dbReference type="InterPro" id="IPR009056">
    <property type="entry name" value="Cyt_c-like_dom"/>
</dbReference>
<dbReference type="SUPFAM" id="SSF46626">
    <property type="entry name" value="Cytochrome c"/>
    <property type="match status" value="1"/>
</dbReference>
<feature type="domain" description="Cytochrome c" evidence="11">
    <location>
        <begin position="392"/>
        <end position="479"/>
    </location>
</feature>
<dbReference type="InterPro" id="IPR036249">
    <property type="entry name" value="Thioredoxin-like_sf"/>
</dbReference>
<dbReference type="GO" id="GO:0005886">
    <property type="term" value="C:plasma membrane"/>
    <property type="evidence" value="ECO:0007669"/>
    <property type="project" value="UniProtKB-SubCell"/>
</dbReference>
<evidence type="ECO:0000256" key="6">
    <source>
        <dbReference type="ARBA" id="ARBA00022989"/>
    </source>
</evidence>
<comment type="function">
    <text evidence="10">Involved in copper resistance.</text>
</comment>
<evidence type="ECO:0000259" key="11">
    <source>
        <dbReference type="PROSITE" id="PS51007"/>
    </source>
</evidence>
<dbReference type="Gene3D" id="1.10.760.10">
    <property type="entry name" value="Cytochrome c-like domain"/>
    <property type="match status" value="1"/>
</dbReference>
<gene>
    <name evidence="12" type="ORF">DFR24_1716</name>
</gene>
<dbReference type="Proteomes" id="UP000295341">
    <property type="component" value="Unassembled WGS sequence"/>
</dbReference>
<keyword evidence="8 10" id="KW-0472">Membrane</keyword>
<keyword evidence="10" id="KW-0997">Cell inner membrane</keyword>
<feature type="transmembrane region" description="Helical" evidence="10">
    <location>
        <begin position="92"/>
        <end position="112"/>
    </location>
</feature>
<dbReference type="PANTHER" id="PTHR34820">
    <property type="entry name" value="INNER MEMBRANE PROTEIN YEBZ"/>
    <property type="match status" value="1"/>
</dbReference>
<dbReference type="InterPro" id="IPR032694">
    <property type="entry name" value="CopC/D"/>
</dbReference>